<dbReference type="Proteomes" id="UP000188603">
    <property type="component" value="Chromosome"/>
</dbReference>
<dbReference type="GO" id="GO:0007165">
    <property type="term" value="P:signal transduction"/>
    <property type="evidence" value="ECO:0007669"/>
    <property type="project" value="TreeGrafter"/>
</dbReference>
<gene>
    <name evidence="10" type="ORF">B0W44_03305</name>
</gene>
<evidence type="ECO:0000256" key="3">
    <source>
        <dbReference type="ARBA" id="ARBA00009759"/>
    </source>
</evidence>
<dbReference type="PROSITE" id="PS00629">
    <property type="entry name" value="IMP_1"/>
    <property type="match status" value="1"/>
</dbReference>
<dbReference type="Pfam" id="PF00459">
    <property type="entry name" value="Inositol_P"/>
    <property type="match status" value="1"/>
</dbReference>
<dbReference type="EMBL" id="CP019699">
    <property type="protein sequence ID" value="AQS54944.1"/>
    <property type="molecule type" value="Genomic_DNA"/>
</dbReference>
<evidence type="ECO:0000256" key="7">
    <source>
        <dbReference type="ARBA" id="ARBA00063608"/>
    </source>
</evidence>
<dbReference type="GO" id="GO:0008934">
    <property type="term" value="F:inositol monophosphate 1-phosphatase activity"/>
    <property type="evidence" value="ECO:0007669"/>
    <property type="project" value="InterPro"/>
</dbReference>
<evidence type="ECO:0000256" key="6">
    <source>
        <dbReference type="ARBA" id="ARBA00022842"/>
    </source>
</evidence>
<keyword evidence="11" id="KW-1185">Reference proteome</keyword>
<evidence type="ECO:0000256" key="2">
    <source>
        <dbReference type="ARBA" id="ARBA00001946"/>
    </source>
</evidence>
<comment type="catalytic activity">
    <reaction evidence="1 9">
        <text>a myo-inositol phosphate + H2O = myo-inositol + phosphate</text>
        <dbReference type="Rhea" id="RHEA:24056"/>
        <dbReference type="ChEBI" id="CHEBI:15377"/>
        <dbReference type="ChEBI" id="CHEBI:17268"/>
        <dbReference type="ChEBI" id="CHEBI:43474"/>
        <dbReference type="ChEBI" id="CHEBI:84139"/>
        <dbReference type="EC" id="3.1.3.25"/>
    </reaction>
</comment>
<protein>
    <recommendedName>
        <fullName evidence="9">Inositol-1-monophosphatase</fullName>
        <ecNumber evidence="9">3.1.3.25</ecNumber>
    </recommendedName>
</protein>
<dbReference type="InterPro" id="IPR033942">
    <property type="entry name" value="IMPase"/>
</dbReference>
<keyword evidence="6 8" id="KW-0460">Magnesium</keyword>
<dbReference type="FunFam" id="3.30.540.10:FF:000013">
    <property type="entry name" value="Inositol-1-monophosphatase"/>
    <property type="match status" value="1"/>
</dbReference>
<dbReference type="CDD" id="cd01639">
    <property type="entry name" value="IMPase"/>
    <property type="match status" value="1"/>
</dbReference>
<dbReference type="PROSITE" id="PS00630">
    <property type="entry name" value="IMP_2"/>
    <property type="match status" value="1"/>
</dbReference>
<dbReference type="InterPro" id="IPR020583">
    <property type="entry name" value="Inositol_monoP_metal-BS"/>
</dbReference>
<dbReference type="RefSeq" id="WP_077718762.1">
    <property type="nucleotide sequence ID" value="NZ_CP019699.1"/>
</dbReference>
<dbReference type="InterPro" id="IPR022337">
    <property type="entry name" value="Inositol_monophosphatase_SuhB"/>
</dbReference>
<comment type="cofactor">
    <cofactor evidence="2 8 9">
        <name>Mg(2+)</name>
        <dbReference type="ChEBI" id="CHEBI:18420"/>
    </cofactor>
</comment>
<evidence type="ECO:0000256" key="1">
    <source>
        <dbReference type="ARBA" id="ARBA00001033"/>
    </source>
</evidence>
<dbReference type="KEGG" id="ntr:B0W44_03305"/>
<keyword evidence="5 9" id="KW-0378">Hydrolase</keyword>
<comment type="similarity">
    <text evidence="3 9">Belongs to the inositol monophosphatase superfamily.</text>
</comment>
<dbReference type="PRINTS" id="PR00377">
    <property type="entry name" value="IMPHPHTASES"/>
</dbReference>
<organism evidence="10 11">
    <name type="scientific">Novibacillus thermophilus</name>
    <dbReference type="NCBI Taxonomy" id="1471761"/>
    <lineage>
        <taxon>Bacteria</taxon>
        <taxon>Bacillati</taxon>
        <taxon>Bacillota</taxon>
        <taxon>Bacilli</taxon>
        <taxon>Bacillales</taxon>
        <taxon>Thermoactinomycetaceae</taxon>
        <taxon>Novibacillus</taxon>
    </lineage>
</organism>
<feature type="binding site" evidence="8">
    <location>
        <position position="68"/>
    </location>
    <ligand>
        <name>Mg(2+)</name>
        <dbReference type="ChEBI" id="CHEBI:18420"/>
        <label>1</label>
        <note>catalytic</note>
    </ligand>
</feature>
<reference evidence="10 11" key="1">
    <citation type="journal article" date="2015" name="Int. J. Syst. Evol. Microbiol.">
        <title>Novibacillus thermophilus gen. nov., sp. nov., a Gram-staining-negative and moderately thermophilic member of the family Thermoactinomycetaceae.</title>
        <authorList>
            <person name="Yang G."/>
            <person name="Chen J."/>
            <person name="Zhou S."/>
        </authorList>
    </citation>
    <scope>NUCLEOTIDE SEQUENCE [LARGE SCALE GENOMIC DNA]</scope>
    <source>
        <strain evidence="10 11">SG-1</strain>
    </source>
</reference>
<feature type="binding site" evidence="8">
    <location>
        <position position="218"/>
    </location>
    <ligand>
        <name>Mg(2+)</name>
        <dbReference type="ChEBI" id="CHEBI:18420"/>
        <label>1</label>
        <note>catalytic</note>
    </ligand>
</feature>
<dbReference type="OrthoDB" id="9772456at2"/>
<keyword evidence="4 8" id="KW-0479">Metal-binding</keyword>
<evidence type="ECO:0000313" key="11">
    <source>
        <dbReference type="Proteomes" id="UP000188603"/>
    </source>
</evidence>
<evidence type="ECO:0000256" key="9">
    <source>
        <dbReference type="RuleBase" id="RU364068"/>
    </source>
</evidence>
<dbReference type="Gene3D" id="3.40.190.80">
    <property type="match status" value="1"/>
</dbReference>
<feature type="binding site" evidence="8">
    <location>
        <position position="97"/>
    </location>
    <ligand>
        <name>Mg(2+)</name>
        <dbReference type="ChEBI" id="CHEBI:18420"/>
        <label>1</label>
        <note>catalytic</note>
    </ligand>
</feature>
<comment type="subunit">
    <text evidence="7">Homodimer. The rRNA transcription and antitermination complex (rrnTAC) consists of RNA polymerase (RNAP), NusA, NusB, NusE (rpsJ), NusG, SubB, ribosomal protein S4, DNA and precursor rRNA; S4 is more flexible than other subunits.</text>
</comment>
<dbReference type="InterPro" id="IPR020550">
    <property type="entry name" value="Inositol_monophosphatase_CS"/>
</dbReference>
<evidence type="ECO:0000256" key="5">
    <source>
        <dbReference type="ARBA" id="ARBA00022801"/>
    </source>
</evidence>
<dbReference type="InterPro" id="IPR000760">
    <property type="entry name" value="Inositol_monophosphatase-like"/>
</dbReference>
<feature type="binding site" evidence="8">
    <location>
        <position position="98"/>
    </location>
    <ligand>
        <name>Mg(2+)</name>
        <dbReference type="ChEBI" id="CHEBI:18420"/>
        <label>1</label>
        <note>catalytic</note>
    </ligand>
</feature>
<evidence type="ECO:0000256" key="8">
    <source>
        <dbReference type="PIRSR" id="PIRSR600760-2"/>
    </source>
</evidence>
<proteinExistence type="inferred from homology"/>
<name>A0A1U9K4I9_9BACL</name>
<accession>A0A1U9K4I9</accession>
<dbReference type="GO" id="GO:0046872">
    <property type="term" value="F:metal ion binding"/>
    <property type="evidence" value="ECO:0007669"/>
    <property type="project" value="UniProtKB-KW"/>
</dbReference>
<dbReference type="PRINTS" id="PR01959">
    <property type="entry name" value="SBIMPHPHTASE"/>
</dbReference>
<dbReference type="STRING" id="1471761.B0W44_03305"/>
<dbReference type="GO" id="GO:0046854">
    <property type="term" value="P:phosphatidylinositol phosphate biosynthetic process"/>
    <property type="evidence" value="ECO:0007669"/>
    <property type="project" value="InterPro"/>
</dbReference>
<evidence type="ECO:0000313" key="10">
    <source>
        <dbReference type="EMBL" id="AQS54944.1"/>
    </source>
</evidence>
<sequence length="275" mass="29974">MEAKRKRDVAIAAAREAGALIRENAHRVKKVAFKTSESDLVTDIDKRSEEIIRRHILQSFPDHDILGEEGVEPGPAASSDALAEMRDAEHLWIVDPIDGTTNFVHGFPFFCVSIALAEMGEVTLGIVYDPMREEWFIAEKGKGATVNGERMRVSRDEKLSECLMSSGFPSESHKGAGLFALRPRVRNVRIAGSAALQLAHVAAGRVSGYWEWDVNAWDVAAGVLLVEEAGGRVTDTAGRPYDLSVSHILATNGHIHDKVADILAKAHKAPSNDCT</sequence>
<evidence type="ECO:0000256" key="4">
    <source>
        <dbReference type="ARBA" id="ARBA00022723"/>
    </source>
</evidence>
<dbReference type="PANTHER" id="PTHR20854:SF4">
    <property type="entry name" value="INOSITOL-1-MONOPHOSPHATASE-RELATED"/>
    <property type="match status" value="1"/>
</dbReference>
<dbReference type="SUPFAM" id="SSF56655">
    <property type="entry name" value="Carbohydrate phosphatase"/>
    <property type="match status" value="1"/>
</dbReference>
<dbReference type="GO" id="GO:0006020">
    <property type="term" value="P:inositol metabolic process"/>
    <property type="evidence" value="ECO:0007669"/>
    <property type="project" value="TreeGrafter"/>
</dbReference>
<dbReference type="AlphaFoldDB" id="A0A1U9K4I9"/>
<dbReference type="PANTHER" id="PTHR20854">
    <property type="entry name" value="INOSITOL MONOPHOSPHATASE"/>
    <property type="match status" value="1"/>
</dbReference>
<dbReference type="Gene3D" id="3.30.540.10">
    <property type="entry name" value="Fructose-1,6-Bisphosphatase, subunit A, domain 1"/>
    <property type="match status" value="1"/>
</dbReference>
<dbReference type="EC" id="3.1.3.25" evidence="9"/>
<feature type="binding site" evidence="8">
    <location>
        <position position="95"/>
    </location>
    <ligand>
        <name>Mg(2+)</name>
        <dbReference type="ChEBI" id="CHEBI:18420"/>
        <label>1</label>
        <note>catalytic</note>
    </ligand>
</feature>